<dbReference type="EMBL" id="CAJPWZ010000084">
    <property type="protein sequence ID" value="CAG2185380.1"/>
    <property type="molecule type" value="Genomic_DNA"/>
</dbReference>
<gene>
    <name evidence="1" type="ORF">MEDL_967</name>
</gene>
<dbReference type="AlphaFoldDB" id="A0A8S3PQ38"/>
<dbReference type="OrthoDB" id="5962960at2759"/>
<protein>
    <submittedName>
        <fullName evidence="1">Uncharacterized protein</fullName>
    </submittedName>
</protein>
<name>A0A8S3PQ38_MYTED</name>
<comment type="caution">
    <text evidence="1">The sequence shown here is derived from an EMBL/GenBank/DDBJ whole genome shotgun (WGS) entry which is preliminary data.</text>
</comment>
<sequence>MHDGKSTDGVDIDRTCQIRKSDGEWIVGEVETEKMERIKRLLQAVDITHKEKETTAKQSLPLKHVHSTEELSNKEVKGLLCNTSDIFTPHAIYLLVADIREDIKHFKPNEEFNSIGDYIDFWFDCIHCFCKDGSDHGNQLCPPVLMVCTCTDDVEKSLIVNVANANTPVFIQHNVDKIDRMTSELNYGDKVIKDFQITLLKIEKWIIISNLTQYFSNNQRLNRRGIYFVSNKEEGNEEIVNLKSHISRIATQMEYFAEKLPTKWIHLENALAVLKDLDIDVYEWENMLKIAQKNSVEEAELFFS</sequence>
<evidence type="ECO:0000313" key="2">
    <source>
        <dbReference type="Proteomes" id="UP000683360"/>
    </source>
</evidence>
<evidence type="ECO:0000313" key="1">
    <source>
        <dbReference type="EMBL" id="CAG2185380.1"/>
    </source>
</evidence>
<organism evidence="1 2">
    <name type="scientific">Mytilus edulis</name>
    <name type="common">Blue mussel</name>
    <dbReference type="NCBI Taxonomy" id="6550"/>
    <lineage>
        <taxon>Eukaryota</taxon>
        <taxon>Metazoa</taxon>
        <taxon>Spiralia</taxon>
        <taxon>Lophotrochozoa</taxon>
        <taxon>Mollusca</taxon>
        <taxon>Bivalvia</taxon>
        <taxon>Autobranchia</taxon>
        <taxon>Pteriomorphia</taxon>
        <taxon>Mytilida</taxon>
        <taxon>Mytiloidea</taxon>
        <taxon>Mytilidae</taxon>
        <taxon>Mytilinae</taxon>
        <taxon>Mytilus</taxon>
    </lineage>
</organism>
<keyword evidence="2" id="KW-1185">Reference proteome</keyword>
<reference evidence="1" key="1">
    <citation type="submission" date="2021-03" db="EMBL/GenBank/DDBJ databases">
        <authorList>
            <person name="Bekaert M."/>
        </authorList>
    </citation>
    <scope>NUCLEOTIDE SEQUENCE</scope>
</reference>
<accession>A0A8S3PQ38</accession>
<proteinExistence type="predicted"/>
<dbReference type="Proteomes" id="UP000683360">
    <property type="component" value="Unassembled WGS sequence"/>
</dbReference>